<reference evidence="2 3" key="1">
    <citation type="submission" date="2015-09" db="EMBL/GenBank/DDBJ databases">
        <authorList>
            <consortium name="Pathogen Informatics"/>
        </authorList>
    </citation>
    <scope>NUCLEOTIDE SEQUENCE [LARGE SCALE GENOMIC DNA]</scope>
    <source>
        <strain evidence="2 3">2789STDY5608868</strain>
    </source>
</reference>
<evidence type="ECO:0000313" key="3">
    <source>
        <dbReference type="Proteomes" id="UP000095598"/>
    </source>
</evidence>
<keyword evidence="1" id="KW-1133">Transmembrane helix</keyword>
<protein>
    <submittedName>
        <fullName evidence="2">Uncharacterized protein</fullName>
    </submittedName>
</protein>
<dbReference type="AlphaFoldDB" id="A0A173QWM3"/>
<keyword evidence="1" id="KW-0812">Transmembrane</keyword>
<keyword evidence="1" id="KW-0472">Membrane</keyword>
<dbReference type="EMBL" id="CYXT01000001">
    <property type="protein sequence ID" value="CUM69977.1"/>
    <property type="molecule type" value="Genomic_DNA"/>
</dbReference>
<name>A0A173QWM3_ANAHA</name>
<proteinExistence type="predicted"/>
<accession>A0A173QWM3</accession>
<sequence length="220" mass="25243">MQLFIIHFLILPIKKFKKQKLKIIFFNFLNKCNRYNIYCVSYYKGNLGKESCTYMKAYKKIISFILTLVMMLSLSVNVFAAEPLTDDPNMIEWKYTVFADESLQKVVEEGVIPNAYARYTWRGITLKNGEVAILTPSNNSMGLYCNSGRYITINYTLSRSAFHRSRVRAYVAGPSSEFVREITASGLRSGFTTQATDYYYGMVTNLSSDAFTIKSFSITF</sequence>
<feature type="transmembrane region" description="Helical" evidence="1">
    <location>
        <begin position="61"/>
        <end position="80"/>
    </location>
</feature>
<dbReference type="Proteomes" id="UP000095598">
    <property type="component" value="Unassembled WGS sequence"/>
</dbReference>
<gene>
    <name evidence="2" type="ORF">ERS852425_00095</name>
</gene>
<dbReference type="RefSeq" id="WP_023921558.1">
    <property type="nucleotide sequence ID" value="NZ_CYXT01000001.1"/>
</dbReference>
<evidence type="ECO:0000256" key="1">
    <source>
        <dbReference type="SAM" id="Phobius"/>
    </source>
</evidence>
<organism evidence="2 3">
    <name type="scientific">Anaerostipes hadrus</name>
    <dbReference type="NCBI Taxonomy" id="649756"/>
    <lineage>
        <taxon>Bacteria</taxon>
        <taxon>Bacillati</taxon>
        <taxon>Bacillota</taxon>
        <taxon>Clostridia</taxon>
        <taxon>Lachnospirales</taxon>
        <taxon>Lachnospiraceae</taxon>
        <taxon>Anaerostipes</taxon>
    </lineage>
</organism>
<evidence type="ECO:0000313" key="2">
    <source>
        <dbReference type="EMBL" id="CUM69977.1"/>
    </source>
</evidence>